<sequence>MKLPQAGFLLFLLYQRAQFARGFGPNPKPSFSLDLDHGHRSDPRNLIRTLNDLIAYYKSHPQKVDVNLLFGFAIVAGQLEIIQESIPQGSSWHTQIQKLRNDLTQFREETVCLGCPLFNYIYDYLNVISPMTWTFSEGYKWLKFRDFPTRLPRQRYDETLNRNASDFCLQRISEECNASEECIAMELNPSSTGYALTHQILFLILAKQFGCEIKFKGEILDAEDIIQRKCTHAFVEAHDLYRKSVFRDPVACDLFIEQIAVCGLMNIVDFFEIRRWFEFILSLQTPEGYFTCSNYHTNVPRDFLEAARNHVSSVSAVAIVLDLKHSLLRSIALE</sequence>
<dbReference type="GO" id="GO:0016020">
    <property type="term" value="C:membrane"/>
    <property type="evidence" value="ECO:0007669"/>
    <property type="project" value="TreeGrafter"/>
</dbReference>
<protein>
    <submittedName>
        <fullName evidence="2">Uncharacterized protein</fullName>
    </submittedName>
</protein>
<dbReference type="EMBL" id="OU963869">
    <property type="protein sequence ID" value="CAH0394544.1"/>
    <property type="molecule type" value="Genomic_DNA"/>
</dbReference>
<dbReference type="PANTHER" id="PTHR33539:SF1">
    <property type="entry name" value="UPF0764 PROTEIN C16ORF89"/>
    <property type="match status" value="1"/>
</dbReference>
<organism evidence="2 3">
    <name type="scientific">Bemisia tabaci</name>
    <name type="common">Sweetpotato whitefly</name>
    <name type="synonym">Aleurodes tabaci</name>
    <dbReference type="NCBI Taxonomy" id="7038"/>
    <lineage>
        <taxon>Eukaryota</taxon>
        <taxon>Metazoa</taxon>
        <taxon>Ecdysozoa</taxon>
        <taxon>Arthropoda</taxon>
        <taxon>Hexapoda</taxon>
        <taxon>Insecta</taxon>
        <taxon>Pterygota</taxon>
        <taxon>Neoptera</taxon>
        <taxon>Paraneoptera</taxon>
        <taxon>Hemiptera</taxon>
        <taxon>Sternorrhyncha</taxon>
        <taxon>Aleyrodoidea</taxon>
        <taxon>Aleyrodidae</taxon>
        <taxon>Aleyrodinae</taxon>
        <taxon>Bemisia</taxon>
    </lineage>
</organism>
<dbReference type="InterPro" id="IPR031751">
    <property type="entry name" value="DUF4735"/>
</dbReference>
<reference evidence="2" key="1">
    <citation type="submission" date="2021-12" db="EMBL/GenBank/DDBJ databases">
        <authorList>
            <person name="King R."/>
        </authorList>
    </citation>
    <scope>NUCLEOTIDE SEQUENCE</scope>
</reference>
<dbReference type="Proteomes" id="UP001152759">
    <property type="component" value="Chromosome 8"/>
</dbReference>
<dbReference type="Pfam" id="PF15882">
    <property type="entry name" value="DUF4735"/>
    <property type="match status" value="1"/>
</dbReference>
<evidence type="ECO:0000313" key="3">
    <source>
        <dbReference type="Proteomes" id="UP001152759"/>
    </source>
</evidence>
<dbReference type="GO" id="GO:0005829">
    <property type="term" value="C:cytosol"/>
    <property type="evidence" value="ECO:0007669"/>
    <property type="project" value="TreeGrafter"/>
</dbReference>
<feature type="signal peptide" evidence="1">
    <location>
        <begin position="1"/>
        <end position="22"/>
    </location>
</feature>
<proteinExistence type="predicted"/>
<keyword evidence="1" id="KW-0732">Signal</keyword>
<name>A0A9P0AM74_BEMTA</name>
<keyword evidence="3" id="KW-1185">Reference proteome</keyword>
<dbReference type="AlphaFoldDB" id="A0A9P0AM74"/>
<dbReference type="PANTHER" id="PTHR33539">
    <property type="entry name" value="UPF0764 PROTEIN C16ORF89"/>
    <property type="match status" value="1"/>
</dbReference>
<accession>A0A9P0AM74</accession>
<evidence type="ECO:0000256" key="1">
    <source>
        <dbReference type="SAM" id="SignalP"/>
    </source>
</evidence>
<evidence type="ECO:0000313" key="2">
    <source>
        <dbReference type="EMBL" id="CAH0394544.1"/>
    </source>
</evidence>
<gene>
    <name evidence="2" type="ORF">BEMITA_LOCUS12829</name>
</gene>
<feature type="chain" id="PRO_5040359015" evidence="1">
    <location>
        <begin position="23"/>
        <end position="334"/>
    </location>
</feature>